<dbReference type="SMART" id="SM00355">
    <property type="entry name" value="ZnF_C2H2"/>
    <property type="match status" value="3"/>
</dbReference>
<evidence type="ECO:0000256" key="3">
    <source>
        <dbReference type="ARBA" id="ARBA00022737"/>
    </source>
</evidence>
<keyword evidence="9" id="KW-1185">Reference proteome</keyword>
<feature type="domain" description="C2H2-type" evidence="8">
    <location>
        <begin position="382"/>
        <end position="410"/>
    </location>
</feature>
<dbReference type="PROSITE" id="PS50157">
    <property type="entry name" value="ZINC_FINGER_C2H2_2"/>
    <property type="match status" value="2"/>
</dbReference>
<evidence type="ECO:0000256" key="2">
    <source>
        <dbReference type="ARBA" id="ARBA00022723"/>
    </source>
</evidence>
<dbReference type="InterPro" id="IPR036236">
    <property type="entry name" value="Znf_C2H2_sf"/>
</dbReference>
<keyword evidence="6" id="KW-0539">Nucleus</keyword>
<evidence type="ECO:0000256" key="6">
    <source>
        <dbReference type="ARBA" id="ARBA00023242"/>
    </source>
</evidence>
<evidence type="ECO:0000313" key="9">
    <source>
        <dbReference type="Proteomes" id="UP000887569"/>
    </source>
</evidence>
<dbReference type="GO" id="GO:0005634">
    <property type="term" value="C:nucleus"/>
    <property type="evidence" value="ECO:0007669"/>
    <property type="project" value="UniProtKB-SubCell"/>
</dbReference>
<dbReference type="GO" id="GO:0000978">
    <property type="term" value="F:RNA polymerase II cis-regulatory region sequence-specific DNA binding"/>
    <property type="evidence" value="ECO:0007669"/>
    <property type="project" value="TreeGrafter"/>
</dbReference>
<keyword evidence="5" id="KW-0862">Zinc</keyword>
<dbReference type="Gene3D" id="3.30.160.60">
    <property type="entry name" value="Classic Zinc Finger"/>
    <property type="match status" value="1"/>
</dbReference>
<keyword evidence="4 7" id="KW-0863">Zinc-finger</keyword>
<dbReference type="AlphaFoldDB" id="A0A915C218"/>
<accession>A0A915C218</accession>
<dbReference type="GO" id="GO:0000981">
    <property type="term" value="F:DNA-binding transcription factor activity, RNA polymerase II-specific"/>
    <property type="evidence" value="ECO:0007669"/>
    <property type="project" value="TreeGrafter"/>
</dbReference>
<organism evidence="9 10">
    <name type="scientific">Parascaris univalens</name>
    <name type="common">Nematode worm</name>
    <dbReference type="NCBI Taxonomy" id="6257"/>
    <lineage>
        <taxon>Eukaryota</taxon>
        <taxon>Metazoa</taxon>
        <taxon>Ecdysozoa</taxon>
        <taxon>Nematoda</taxon>
        <taxon>Chromadorea</taxon>
        <taxon>Rhabditida</taxon>
        <taxon>Spirurina</taxon>
        <taxon>Ascaridomorpha</taxon>
        <taxon>Ascaridoidea</taxon>
        <taxon>Ascarididae</taxon>
        <taxon>Parascaris</taxon>
    </lineage>
</organism>
<dbReference type="InterPro" id="IPR050527">
    <property type="entry name" value="Snail/Krueppel_Znf"/>
</dbReference>
<dbReference type="SUPFAM" id="SSF57667">
    <property type="entry name" value="beta-beta-alpha zinc fingers"/>
    <property type="match status" value="1"/>
</dbReference>
<feature type="domain" description="C2H2-type" evidence="8">
    <location>
        <begin position="411"/>
        <end position="438"/>
    </location>
</feature>
<evidence type="ECO:0000256" key="4">
    <source>
        <dbReference type="ARBA" id="ARBA00022771"/>
    </source>
</evidence>
<dbReference type="WBParaSite" id="PgR080_g020_t05">
    <property type="protein sequence ID" value="PgR080_g020_t05"/>
    <property type="gene ID" value="PgR080_g020"/>
</dbReference>
<proteinExistence type="predicted"/>
<evidence type="ECO:0000313" key="10">
    <source>
        <dbReference type="WBParaSite" id="PgR080_g020_t05"/>
    </source>
</evidence>
<dbReference type="InterPro" id="IPR013087">
    <property type="entry name" value="Znf_C2H2_type"/>
</dbReference>
<sequence length="489" mass="54403">MNRLAKTVVSRRKQQKPARIIEKMSLNNERINSNSSVVRIDDHHSDQQTEINLRPGTILGPFTICNFPDNDDFSKNTEGNDIVGGLKLCTLNENNAKEPKIIGIATTTATSNANCELFKSDKNLYLRVNRSVQNISDLKANVCSLLYAQQSDVSSNENGSSTVSESLLHLRGDEDVSKPSTSRDVSFVAMAPHAIYLPVAYHDSAVSHMQILGYPQIIIPVAINRTTAHLHTPSLLVDEALSRGLEMPSSLSVGGILLKVDKMPHPASCTAKVIPESTGAFQPLKSKLSIPSRMAMKRHSPSSDNKPLDLSLHIKEKRCAITTKHGSSSTENSSNESEKRFRCQCGVSFNSETTLQGHRKYYCNSVANHAEINREQQKKTVIKCQQCGFQPANANQLAQHIRAAHSTIRTYVCQLCGYKGYSQRGIRSHLRTHSEYSNSHDEELTKRHVFVLTTDTTKFQCVKCGMNFPTKHLMNDHTCDRTLKRQLSS</sequence>
<keyword evidence="2" id="KW-0479">Metal-binding</keyword>
<dbReference type="Proteomes" id="UP000887569">
    <property type="component" value="Unplaced"/>
</dbReference>
<comment type="subcellular location">
    <subcellularLocation>
        <location evidence="1">Nucleus</location>
    </subcellularLocation>
</comment>
<evidence type="ECO:0000256" key="7">
    <source>
        <dbReference type="PROSITE-ProRule" id="PRU00042"/>
    </source>
</evidence>
<evidence type="ECO:0000256" key="5">
    <source>
        <dbReference type="ARBA" id="ARBA00022833"/>
    </source>
</evidence>
<name>A0A915C218_PARUN</name>
<reference evidence="10" key="1">
    <citation type="submission" date="2022-11" db="UniProtKB">
        <authorList>
            <consortium name="WormBaseParasite"/>
        </authorList>
    </citation>
    <scope>IDENTIFICATION</scope>
</reference>
<dbReference type="GO" id="GO:0008270">
    <property type="term" value="F:zinc ion binding"/>
    <property type="evidence" value="ECO:0007669"/>
    <property type="project" value="UniProtKB-KW"/>
</dbReference>
<keyword evidence="3" id="KW-0677">Repeat</keyword>
<dbReference type="PANTHER" id="PTHR24388:SF54">
    <property type="entry name" value="PROTEIN ESCARGOT"/>
    <property type="match status" value="1"/>
</dbReference>
<protein>
    <submittedName>
        <fullName evidence="10">C2H2-type domain-containing protein</fullName>
    </submittedName>
</protein>
<evidence type="ECO:0000256" key="1">
    <source>
        <dbReference type="ARBA" id="ARBA00004123"/>
    </source>
</evidence>
<dbReference type="PANTHER" id="PTHR24388">
    <property type="entry name" value="ZINC FINGER PROTEIN"/>
    <property type="match status" value="1"/>
</dbReference>
<evidence type="ECO:0000259" key="8">
    <source>
        <dbReference type="PROSITE" id="PS50157"/>
    </source>
</evidence>